<evidence type="ECO:0000313" key="5">
    <source>
        <dbReference type="EMBL" id="CAG9623095.1"/>
    </source>
</evidence>
<evidence type="ECO:0000313" key="6">
    <source>
        <dbReference type="Proteomes" id="UP000789833"/>
    </source>
</evidence>
<dbReference type="SUPFAM" id="SSF46785">
    <property type="entry name" value="Winged helix' DNA-binding domain"/>
    <property type="match status" value="1"/>
</dbReference>
<reference evidence="5 6" key="1">
    <citation type="submission" date="2021-10" db="EMBL/GenBank/DDBJ databases">
        <authorList>
            <person name="Criscuolo A."/>
        </authorList>
    </citation>
    <scope>NUCLEOTIDE SEQUENCE [LARGE SCALE GENOMIC DNA]</scope>
    <source>
        <strain evidence="6">CIP 111883</strain>
    </source>
</reference>
<dbReference type="Gene3D" id="1.10.10.10">
    <property type="entry name" value="Winged helix-like DNA-binding domain superfamily/Winged helix DNA-binding domain"/>
    <property type="match status" value="1"/>
</dbReference>
<evidence type="ECO:0000256" key="2">
    <source>
        <dbReference type="ARBA" id="ARBA00023125"/>
    </source>
</evidence>
<sequence length="135" mass="15555">MSSCYCINLRSASRRMSTQYSNALKPLNITVSQYSLLKMIKRHQMISITHLAKECELERSTVGRNIKVLEKMNFIYFAAPENKNDQRENLIAVTDYGSRVLEEAIQIWQSVQKEIEDKLGGEDKARELLTILNSI</sequence>
<accession>A0ABN8AJN1</accession>
<comment type="caution">
    <text evidence="5">The sequence shown here is derived from an EMBL/GenBank/DDBJ whole genome shotgun (WGS) entry which is preliminary data.</text>
</comment>
<dbReference type="InterPro" id="IPR036390">
    <property type="entry name" value="WH_DNA-bd_sf"/>
</dbReference>
<dbReference type="InterPro" id="IPR036388">
    <property type="entry name" value="WH-like_DNA-bd_sf"/>
</dbReference>
<dbReference type="InterPro" id="IPR000835">
    <property type="entry name" value="HTH_MarR-typ"/>
</dbReference>
<dbReference type="PANTHER" id="PTHR42756">
    <property type="entry name" value="TRANSCRIPTIONAL REGULATOR, MARR"/>
    <property type="match status" value="1"/>
</dbReference>
<dbReference type="Pfam" id="PF01047">
    <property type="entry name" value="MarR"/>
    <property type="match status" value="1"/>
</dbReference>
<proteinExistence type="predicted"/>
<evidence type="ECO:0000256" key="3">
    <source>
        <dbReference type="ARBA" id="ARBA00023163"/>
    </source>
</evidence>
<evidence type="ECO:0000259" key="4">
    <source>
        <dbReference type="PROSITE" id="PS50995"/>
    </source>
</evidence>
<dbReference type="SMART" id="SM00347">
    <property type="entry name" value="HTH_MARR"/>
    <property type="match status" value="1"/>
</dbReference>
<dbReference type="PROSITE" id="PS50995">
    <property type="entry name" value="HTH_MARR_2"/>
    <property type="match status" value="1"/>
</dbReference>
<keyword evidence="1" id="KW-0805">Transcription regulation</keyword>
<dbReference type="Proteomes" id="UP000789833">
    <property type="component" value="Unassembled WGS sequence"/>
</dbReference>
<keyword evidence="2" id="KW-0238">DNA-binding</keyword>
<protein>
    <recommendedName>
        <fullName evidence="4">HTH marR-type domain-containing protein</fullName>
    </recommendedName>
</protein>
<keyword evidence="3" id="KW-0804">Transcription</keyword>
<name>A0ABN8AJN1_9BACI</name>
<organism evidence="5 6">
    <name type="scientific">Sutcliffiella rhizosphaerae</name>
    <dbReference type="NCBI Taxonomy" id="2880967"/>
    <lineage>
        <taxon>Bacteria</taxon>
        <taxon>Bacillati</taxon>
        <taxon>Bacillota</taxon>
        <taxon>Bacilli</taxon>
        <taxon>Bacillales</taxon>
        <taxon>Bacillaceae</taxon>
        <taxon>Sutcliffiella</taxon>
    </lineage>
</organism>
<dbReference type="EMBL" id="CAKJTJ010000035">
    <property type="protein sequence ID" value="CAG9623095.1"/>
    <property type="molecule type" value="Genomic_DNA"/>
</dbReference>
<evidence type="ECO:0000256" key="1">
    <source>
        <dbReference type="ARBA" id="ARBA00023015"/>
    </source>
</evidence>
<feature type="domain" description="HTH marR-type" evidence="4">
    <location>
        <begin position="2"/>
        <end position="135"/>
    </location>
</feature>
<keyword evidence="6" id="KW-1185">Reference proteome</keyword>
<dbReference type="PANTHER" id="PTHR42756:SF1">
    <property type="entry name" value="TRANSCRIPTIONAL REPRESSOR OF EMRAB OPERON"/>
    <property type="match status" value="1"/>
</dbReference>
<gene>
    <name evidence="5" type="ORF">BACCIP111883_03891</name>
</gene>